<reference evidence="2 3" key="1">
    <citation type="submission" date="2019-08" db="EMBL/GenBank/DDBJ databases">
        <title>In-depth cultivation of the pig gut microbiome towards novel bacterial diversity and tailored functional studies.</title>
        <authorList>
            <person name="Wylensek D."/>
            <person name="Hitch T.C.A."/>
            <person name="Clavel T."/>
        </authorList>
    </citation>
    <scope>NUCLEOTIDE SEQUENCE [LARGE SCALE GENOMIC DNA]</scope>
    <source>
        <strain evidence="2 3">LKV-178-WT-2G</strain>
    </source>
</reference>
<dbReference type="GO" id="GO:0016887">
    <property type="term" value="F:ATP hydrolysis activity"/>
    <property type="evidence" value="ECO:0007669"/>
    <property type="project" value="InterPro"/>
</dbReference>
<dbReference type="GO" id="GO:0005524">
    <property type="term" value="F:ATP binding"/>
    <property type="evidence" value="ECO:0007669"/>
    <property type="project" value="InterPro"/>
</dbReference>
<feature type="domain" description="ATPase AAA-type core" evidence="1">
    <location>
        <begin position="36"/>
        <end position="138"/>
    </location>
</feature>
<dbReference type="AlphaFoldDB" id="A0A7X2N4A5"/>
<dbReference type="EMBL" id="VUMM01000012">
    <property type="protein sequence ID" value="MSS01778.1"/>
    <property type="molecule type" value="Genomic_DNA"/>
</dbReference>
<dbReference type="Gene3D" id="3.40.50.300">
    <property type="entry name" value="P-loop containing nucleotide triphosphate hydrolases"/>
    <property type="match status" value="1"/>
</dbReference>
<dbReference type="Pfam" id="PF00004">
    <property type="entry name" value="AAA"/>
    <property type="match status" value="1"/>
</dbReference>
<protein>
    <submittedName>
        <fullName evidence="2">AAA family ATPase</fullName>
    </submittedName>
</protein>
<dbReference type="SUPFAM" id="SSF52540">
    <property type="entry name" value="P-loop containing nucleoside triphosphate hydrolases"/>
    <property type="match status" value="1"/>
</dbReference>
<organism evidence="2 3">
    <name type="scientific">Floccifex porci</name>
    <dbReference type="NCBI Taxonomy" id="2606629"/>
    <lineage>
        <taxon>Bacteria</taxon>
        <taxon>Bacillati</taxon>
        <taxon>Bacillota</taxon>
        <taxon>Erysipelotrichia</taxon>
        <taxon>Erysipelotrichales</taxon>
        <taxon>Erysipelotrichaceae</taxon>
        <taxon>Floccifex</taxon>
    </lineage>
</organism>
<comment type="caution">
    <text evidence="2">The sequence shown here is derived from an EMBL/GenBank/DDBJ whole genome shotgun (WGS) entry which is preliminary data.</text>
</comment>
<dbReference type="RefSeq" id="WP_154460370.1">
    <property type="nucleotide sequence ID" value="NZ_VUMM01000012.1"/>
</dbReference>
<name>A0A7X2N4A5_9FIRM</name>
<keyword evidence="3" id="KW-1185">Reference proteome</keyword>
<gene>
    <name evidence="2" type="ORF">FYJ50_06665</name>
</gene>
<evidence type="ECO:0000313" key="3">
    <source>
        <dbReference type="Proteomes" id="UP000470082"/>
    </source>
</evidence>
<evidence type="ECO:0000259" key="1">
    <source>
        <dbReference type="Pfam" id="PF00004"/>
    </source>
</evidence>
<dbReference type="CDD" id="cd00009">
    <property type="entry name" value="AAA"/>
    <property type="match status" value="1"/>
</dbReference>
<evidence type="ECO:0000313" key="2">
    <source>
        <dbReference type="EMBL" id="MSS01778.1"/>
    </source>
</evidence>
<dbReference type="InterPro" id="IPR003959">
    <property type="entry name" value="ATPase_AAA_core"/>
</dbReference>
<proteinExistence type="predicted"/>
<dbReference type="InterPro" id="IPR027417">
    <property type="entry name" value="P-loop_NTPase"/>
</dbReference>
<sequence length="479" mass="56218">MNIKQAKEEIKNTIKVYLEKDEYNQYKIPSIRQRPILLIGPPGIGKTQIMEQISKECKIGLVSYTITHHTRQSAVGLPFIVEKEFDGKKVSVTEYTMSEIIASIYQKMEETGVKEGILFIDEINCVSETLAPTMLQFLQGKTFGNQAIPEGWIIAGAGNPMEYNKSVREFDMVTLDRVRYLNVEQDLNVWKEYALSNQIHPCILSYLDLKPSHFYHVENDVDGLRFVTARGWEDLSYLMKRYEALQIQITEDVIYEYLHDRDISEDMASYYTLYRKYKEDYGIENILNGKISTSLYARGFNASFDERLSVIHLLLDGLFQRIQTLYEKKDQLDYRYEFLKNYFKNKDTKSYSLCIQEALLENQNQYKSEFITKNRYCMVNQWIQNLKEKELNAKESFLKYKEEVEKTEENCIQSMNSCFEYLDSLYSNGQEMVIFVTGLSLQSQCAIFLSENEIPLYEKYKQELLIGTKRKEIMDILNS</sequence>
<accession>A0A7X2N4A5</accession>
<dbReference type="Proteomes" id="UP000470082">
    <property type="component" value="Unassembled WGS sequence"/>
</dbReference>